<reference evidence="1" key="1">
    <citation type="submission" date="2018-05" db="EMBL/GenBank/DDBJ databases">
        <authorList>
            <person name="Lanie J.A."/>
            <person name="Ng W.-L."/>
            <person name="Kazmierczak K.M."/>
            <person name="Andrzejewski T.M."/>
            <person name="Davidsen T.M."/>
            <person name="Wayne K.J."/>
            <person name="Tettelin H."/>
            <person name="Glass J.I."/>
            <person name="Rusch D."/>
            <person name="Podicherti R."/>
            <person name="Tsui H.-C.T."/>
            <person name="Winkler M.E."/>
        </authorList>
    </citation>
    <scope>NUCLEOTIDE SEQUENCE</scope>
</reference>
<sequence length="192" mass="21588">MVSSSVRVWLAVVGVCLALPLTVVGAAEPVVFGEQQPEAALPPADSPALFRSLEIRFPTQGNVPTVEIATYLYYMEVDDEVSLPSQQRWTPFDAALETLLLEDFERLWATDFLNDISIEIVDDPYPNGVEGRRIIFLLEERERVRIVTFNGSEAYDRTEIDEAMESVGIELRLDTRVNPGVIRTTEGLLRQM</sequence>
<accession>A0A381YWH5</accession>
<name>A0A381YWH5_9ZZZZ</name>
<feature type="non-terminal residue" evidence="1">
    <location>
        <position position="192"/>
    </location>
</feature>
<organism evidence="1">
    <name type="scientific">marine metagenome</name>
    <dbReference type="NCBI Taxonomy" id="408172"/>
    <lineage>
        <taxon>unclassified sequences</taxon>
        <taxon>metagenomes</taxon>
        <taxon>ecological metagenomes</taxon>
    </lineage>
</organism>
<dbReference type="AlphaFoldDB" id="A0A381YWH5"/>
<protein>
    <submittedName>
        <fullName evidence="1">Uncharacterized protein</fullName>
    </submittedName>
</protein>
<evidence type="ECO:0000313" key="1">
    <source>
        <dbReference type="EMBL" id="SVA81378.1"/>
    </source>
</evidence>
<dbReference type="EMBL" id="UINC01019241">
    <property type="protein sequence ID" value="SVA81378.1"/>
    <property type="molecule type" value="Genomic_DNA"/>
</dbReference>
<gene>
    <name evidence="1" type="ORF">METZ01_LOCUS134232</name>
</gene>
<proteinExistence type="predicted"/>